<feature type="non-terminal residue" evidence="2">
    <location>
        <position position="1"/>
    </location>
</feature>
<dbReference type="InterPro" id="IPR004119">
    <property type="entry name" value="EcKL"/>
</dbReference>
<sequence>MDISKQEAPFQFHLEQTILVWAPSAAFASPEAKNAAICANSPSLDQISHPSATDIILPQGATTEGCNKITHLFIKQATVLKKIRIVSIDDIYSKEVYFYTELAKILNHLQNDANIPVTERFNIAKGYEESSEKKIILENLTRKGYKTFNRAEGLTLKCAELSIQQLAKFHGLSLVMQERMPDYYEMKIKKQKYPITFDDDWNGLLANIVGKVIDALEGNMKGKVEKLLTKMQNDYQQYLIDDSAVSVLCHGDYKPHNVMIKEVAGKIVDVIPLDYQLMYHGCPVTDFVFYIFSGTDQLFRRYHLERLKSLYHECMGRFLRYFGMDIETVFPREQFEQMYKERLLFGLMTGTFMSYFVFVPEDDVPDLENNSLSELAVNPDRGFVGWVRGLMDDFVRWGYL</sequence>
<keyword evidence="3" id="KW-1185">Reference proteome</keyword>
<dbReference type="SMART" id="SM00587">
    <property type="entry name" value="CHK"/>
    <property type="match status" value="1"/>
</dbReference>
<accession>A0ABN8HP32</accession>
<dbReference type="InterPro" id="IPR015897">
    <property type="entry name" value="CHK_kinase-like"/>
</dbReference>
<gene>
    <name evidence="2" type="ORF">IPOD504_LOCUS1557</name>
</gene>
<evidence type="ECO:0000313" key="3">
    <source>
        <dbReference type="Proteomes" id="UP000837857"/>
    </source>
</evidence>
<protein>
    <recommendedName>
        <fullName evidence="1">CHK kinase-like domain-containing protein</fullName>
    </recommendedName>
</protein>
<dbReference type="SUPFAM" id="SSF56112">
    <property type="entry name" value="Protein kinase-like (PK-like)"/>
    <property type="match status" value="1"/>
</dbReference>
<dbReference type="Proteomes" id="UP000837857">
    <property type="component" value="Chromosome 11"/>
</dbReference>
<dbReference type="InterPro" id="IPR011009">
    <property type="entry name" value="Kinase-like_dom_sf"/>
</dbReference>
<organism evidence="2 3">
    <name type="scientific">Iphiclides podalirius</name>
    <name type="common">scarce swallowtail</name>
    <dbReference type="NCBI Taxonomy" id="110791"/>
    <lineage>
        <taxon>Eukaryota</taxon>
        <taxon>Metazoa</taxon>
        <taxon>Ecdysozoa</taxon>
        <taxon>Arthropoda</taxon>
        <taxon>Hexapoda</taxon>
        <taxon>Insecta</taxon>
        <taxon>Pterygota</taxon>
        <taxon>Neoptera</taxon>
        <taxon>Endopterygota</taxon>
        <taxon>Lepidoptera</taxon>
        <taxon>Glossata</taxon>
        <taxon>Ditrysia</taxon>
        <taxon>Papilionoidea</taxon>
        <taxon>Papilionidae</taxon>
        <taxon>Papilioninae</taxon>
        <taxon>Iphiclides</taxon>
    </lineage>
</organism>
<dbReference type="Gene3D" id="3.90.1200.10">
    <property type="match status" value="1"/>
</dbReference>
<evidence type="ECO:0000313" key="2">
    <source>
        <dbReference type="EMBL" id="CAH2039205.1"/>
    </source>
</evidence>
<dbReference type="Pfam" id="PF02958">
    <property type="entry name" value="EcKL"/>
    <property type="match status" value="1"/>
</dbReference>
<proteinExistence type="predicted"/>
<dbReference type="PANTHER" id="PTHR11012">
    <property type="entry name" value="PROTEIN KINASE-LIKE DOMAIN-CONTAINING"/>
    <property type="match status" value="1"/>
</dbReference>
<name>A0ABN8HP32_9NEOP</name>
<feature type="domain" description="CHK kinase-like" evidence="1">
    <location>
        <begin position="135"/>
        <end position="321"/>
    </location>
</feature>
<evidence type="ECO:0000259" key="1">
    <source>
        <dbReference type="SMART" id="SM00587"/>
    </source>
</evidence>
<reference evidence="2" key="1">
    <citation type="submission" date="2022-03" db="EMBL/GenBank/DDBJ databases">
        <authorList>
            <person name="Martin H S."/>
        </authorList>
    </citation>
    <scope>NUCLEOTIDE SEQUENCE</scope>
</reference>
<dbReference type="PANTHER" id="PTHR11012:SF30">
    <property type="entry name" value="PROTEIN KINASE-LIKE DOMAIN-CONTAINING"/>
    <property type="match status" value="1"/>
</dbReference>
<dbReference type="EMBL" id="OW152823">
    <property type="protein sequence ID" value="CAH2039205.1"/>
    <property type="molecule type" value="Genomic_DNA"/>
</dbReference>